<organism evidence="2 3">
    <name type="scientific">Hypsizygus marmoreus</name>
    <name type="common">White beech mushroom</name>
    <name type="synonym">Agaricus marmoreus</name>
    <dbReference type="NCBI Taxonomy" id="39966"/>
    <lineage>
        <taxon>Eukaryota</taxon>
        <taxon>Fungi</taxon>
        <taxon>Dikarya</taxon>
        <taxon>Basidiomycota</taxon>
        <taxon>Agaricomycotina</taxon>
        <taxon>Agaricomycetes</taxon>
        <taxon>Agaricomycetidae</taxon>
        <taxon>Agaricales</taxon>
        <taxon>Tricholomatineae</taxon>
        <taxon>Lyophyllaceae</taxon>
        <taxon>Hypsizygus</taxon>
    </lineage>
</organism>
<dbReference type="Pfam" id="PF04051">
    <property type="entry name" value="TRAPP"/>
    <property type="match status" value="1"/>
</dbReference>
<dbReference type="InterPro" id="IPR024096">
    <property type="entry name" value="NO_sig/Golgi_transp_ligand-bd"/>
</dbReference>
<sequence>MSRSSIQTAPPLSASSLVPANLAALADPPTKQIDAAVMDYFLIELVNTLRVSSAVATARSKKIEQEMVEAGLIPAPMPTSHSLPLKKESARDSVTSLKGKAPAIDEEEEAVRTRLEAIGIHVGANFTERLCRDRPLFSETLDAIKFVCKDIWAACWEKQVDNLRTNHRGIYVLQDNAFKPISRLSSWEGRAEAIKRAKLYVAMPAGIIRGALSRLGFHGAVAPEVTMLPQCVEYIPSETAERYLASCSRIPHQHGIMGYKATRCADADDGLVSLQEVKEGMIPVSCKDEGQNLPTEVITLQYLYDYIDLGGDATIYFSSSKQDVPTEIFYIGPSSGFN</sequence>
<dbReference type="STRING" id="39966.A0A369JY69"/>
<dbReference type="CDD" id="cd14944">
    <property type="entry name" value="TRAPPC6A_Trs33"/>
    <property type="match status" value="1"/>
</dbReference>
<dbReference type="GO" id="GO:0005802">
    <property type="term" value="C:trans-Golgi network"/>
    <property type="evidence" value="ECO:0007669"/>
    <property type="project" value="TreeGrafter"/>
</dbReference>
<dbReference type="InParanoid" id="A0A369JY69"/>
<dbReference type="AlphaFoldDB" id="A0A369JY69"/>
<dbReference type="OrthoDB" id="941624at2759"/>
<reference evidence="2" key="1">
    <citation type="submission" date="2018-04" db="EMBL/GenBank/DDBJ databases">
        <title>Whole genome sequencing of Hypsizygus marmoreus.</title>
        <authorList>
            <person name="Choi I.-G."/>
            <person name="Min B."/>
            <person name="Kim J.-G."/>
            <person name="Kim S."/>
            <person name="Oh Y.-L."/>
            <person name="Kong W.-S."/>
            <person name="Park H."/>
            <person name="Jeong J."/>
            <person name="Song E.-S."/>
        </authorList>
    </citation>
    <scope>NUCLEOTIDE SEQUENCE [LARGE SCALE GENOMIC DNA]</scope>
    <source>
        <strain evidence="2">51987-8</strain>
    </source>
</reference>
<proteinExistence type="inferred from homology"/>
<keyword evidence="3" id="KW-1185">Reference proteome</keyword>
<dbReference type="PANTHER" id="PTHR12817:SF0">
    <property type="entry name" value="GEO08327P1"/>
    <property type="match status" value="1"/>
</dbReference>
<comment type="caution">
    <text evidence="2">The sequence shown here is derived from an EMBL/GenBank/DDBJ whole genome shotgun (WGS) entry which is preliminary data.</text>
</comment>
<dbReference type="GO" id="GO:0030008">
    <property type="term" value="C:TRAPP complex"/>
    <property type="evidence" value="ECO:0007669"/>
    <property type="project" value="TreeGrafter"/>
</dbReference>
<dbReference type="InterPro" id="IPR007194">
    <property type="entry name" value="TRAPP_component"/>
</dbReference>
<dbReference type="PANTHER" id="PTHR12817">
    <property type="entry name" value="TRAFFICKING PROTEIN PARTICLE COMPLEX SUBUNIT 6B"/>
    <property type="match status" value="1"/>
</dbReference>
<name>A0A369JY69_HYPMA</name>
<dbReference type="GO" id="GO:0006888">
    <property type="term" value="P:endoplasmic reticulum to Golgi vesicle-mediated transport"/>
    <property type="evidence" value="ECO:0007669"/>
    <property type="project" value="TreeGrafter"/>
</dbReference>
<comment type="similarity">
    <text evidence="1">Belongs to the TRAPP small subunits family. BET3 subfamily.</text>
</comment>
<dbReference type="InterPro" id="IPR037992">
    <property type="entry name" value="TRAPPC6/Trs33"/>
</dbReference>
<dbReference type="GO" id="GO:0005801">
    <property type="term" value="C:cis-Golgi network"/>
    <property type="evidence" value="ECO:0007669"/>
    <property type="project" value="TreeGrafter"/>
</dbReference>
<gene>
    <name evidence="2" type="primary">Trappc6b</name>
    <name evidence="2" type="ORF">Hypma_004316</name>
</gene>
<protein>
    <submittedName>
        <fullName evidence="2">Trafficking protein particle complex subunit 6B</fullName>
    </submittedName>
</protein>
<evidence type="ECO:0000256" key="1">
    <source>
        <dbReference type="ARBA" id="ARBA00006218"/>
    </source>
</evidence>
<evidence type="ECO:0000313" key="2">
    <source>
        <dbReference type="EMBL" id="RDB27291.1"/>
    </source>
</evidence>
<dbReference type="EMBL" id="LUEZ02000017">
    <property type="protein sequence ID" value="RDB27291.1"/>
    <property type="molecule type" value="Genomic_DNA"/>
</dbReference>
<accession>A0A369JY69</accession>
<dbReference type="SUPFAM" id="SSF111126">
    <property type="entry name" value="Ligand-binding domain in the NO signalling and Golgi transport"/>
    <property type="match status" value="1"/>
</dbReference>
<dbReference type="Proteomes" id="UP000076154">
    <property type="component" value="Unassembled WGS sequence"/>
</dbReference>
<evidence type="ECO:0000313" key="3">
    <source>
        <dbReference type="Proteomes" id="UP000076154"/>
    </source>
</evidence>
<dbReference type="Gene3D" id="3.30.1380.20">
    <property type="entry name" value="Trafficking protein particle complex subunit 3"/>
    <property type="match status" value="1"/>
</dbReference>